<sequence length="167" mass="19047">MNSDELITLPVTYADNATFTWTESHTEWMRTWMLDNQFFNIPYKNKWSRLLGEMGLDLNNDIDETVRKFLTARLETKVAVIRKSLVEGGRIKEIASTKGGLKFKIINQSEAVNLKALIDRVYSDIPVFEEIMEAAYGQWNGGKLSTTEDLLAEQSPDNITRGIRGIL</sequence>
<evidence type="ECO:0000313" key="1">
    <source>
        <dbReference type="EMBL" id="KAL0640262.1"/>
    </source>
</evidence>
<comment type="caution">
    <text evidence="1">The sequence shown here is derived from an EMBL/GenBank/DDBJ whole genome shotgun (WGS) entry which is preliminary data.</text>
</comment>
<keyword evidence="2" id="KW-1185">Reference proteome</keyword>
<proteinExistence type="predicted"/>
<accession>A0ABR3GWD7</accession>
<name>A0ABR3GWD7_9PEZI</name>
<reference evidence="1 2" key="1">
    <citation type="submission" date="2024-02" db="EMBL/GenBank/DDBJ databases">
        <title>Discinaceae phylogenomics.</title>
        <authorList>
            <person name="Dirks A.C."/>
            <person name="James T.Y."/>
        </authorList>
    </citation>
    <scope>NUCLEOTIDE SEQUENCE [LARGE SCALE GENOMIC DNA]</scope>
    <source>
        <strain evidence="1 2">ACD0624</strain>
    </source>
</reference>
<protein>
    <submittedName>
        <fullName evidence="1">Uncharacterized protein</fullName>
    </submittedName>
</protein>
<dbReference type="EMBL" id="JBBBZM010000004">
    <property type="protein sequence ID" value="KAL0640262.1"/>
    <property type="molecule type" value="Genomic_DNA"/>
</dbReference>
<evidence type="ECO:0000313" key="2">
    <source>
        <dbReference type="Proteomes" id="UP001447188"/>
    </source>
</evidence>
<organism evidence="1 2">
    <name type="scientific">Discina gigas</name>
    <dbReference type="NCBI Taxonomy" id="1032678"/>
    <lineage>
        <taxon>Eukaryota</taxon>
        <taxon>Fungi</taxon>
        <taxon>Dikarya</taxon>
        <taxon>Ascomycota</taxon>
        <taxon>Pezizomycotina</taxon>
        <taxon>Pezizomycetes</taxon>
        <taxon>Pezizales</taxon>
        <taxon>Discinaceae</taxon>
        <taxon>Discina</taxon>
    </lineage>
</organism>
<dbReference type="Proteomes" id="UP001447188">
    <property type="component" value="Unassembled WGS sequence"/>
</dbReference>
<gene>
    <name evidence="1" type="ORF">Q9L58_000542</name>
</gene>